<dbReference type="AlphaFoldDB" id="A0A250LGZ5"/>
<proteinExistence type="predicted"/>
<evidence type="ECO:0000313" key="1">
    <source>
        <dbReference type="EMBL" id="BBA43865.1"/>
    </source>
</evidence>
<protein>
    <submittedName>
        <fullName evidence="1">Uncharacterized protein</fullName>
    </submittedName>
</protein>
<reference evidence="1" key="1">
    <citation type="journal article" date="2016" name="Biosci. Biotechnol. Biochem.">
        <title>Bioconversion of AHX to AOH by resting cells of Burkholderia contaminans CH-1.</title>
        <authorList>
            <person name="Choi J.H."/>
            <person name="Kikuchi A."/>
            <person name="Pumkaeo P."/>
            <person name="Hirai H."/>
            <person name="Tokuyama S."/>
            <person name="Kawagishi H."/>
        </authorList>
    </citation>
    <scope>NUCLEOTIDE SEQUENCE</scope>
    <source>
        <strain evidence="1">CH-1</strain>
    </source>
</reference>
<gene>
    <name evidence="1" type="ORF">BCCH1_63670</name>
</gene>
<dbReference type="EMBL" id="AP018359">
    <property type="protein sequence ID" value="BBA43865.1"/>
    <property type="molecule type" value="Genomic_DNA"/>
</dbReference>
<sequence>MPRARQRRETERRVEWLALAGIKAPRSLRHNGAFLVPSFEKCLEIGGRTGKEPHIVARHDYKLSVGRPRAQGG</sequence>
<organism evidence="1">
    <name type="scientific">Burkholderia contaminans</name>
    <dbReference type="NCBI Taxonomy" id="488447"/>
    <lineage>
        <taxon>Bacteria</taxon>
        <taxon>Pseudomonadati</taxon>
        <taxon>Pseudomonadota</taxon>
        <taxon>Betaproteobacteria</taxon>
        <taxon>Burkholderiales</taxon>
        <taxon>Burkholderiaceae</taxon>
        <taxon>Burkholderia</taxon>
        <taxon>Burkholderia cepacia complex</taxon>
    </lineage>
</organism>
<reference evidence="1" key="2">
    <citation type="journal article" date="2017" name="Genome Announc.">
        <title>High-Quality Draft Genome Sequence of Burkholderia contaminans CH-1, a Gram-Negative Bacterium That Metabolizes 2-Azahypoxanthine, a Plant Growth-Regulating Compound.</title>
        <authorList>
            <person name="Choi J.-H."/>
            <person name="Sugiura H."/>
            <person name="Moriuchi R."/>
            <person name="Kawagishi H."/>
            <person name="Dohra H."/>
        </authorList>
    </citation>
    <scope>NUCLEOTIDE SEQUENCE</scope>
    <source>
        <strain evidence="1">CH-1</strain>
    </source>
</reference>
<accession>A0A250LGZ5</accession>
<name>A0A250LGZ5_9BURK</name>